<organism evidence="4 5">
    <name type="scientific">Ciona intestinalis</name>
    <name type="common">Transparent sea squirt</name>
    <name type="synonym">Ascidia intestinalis</name>
    <dbReference type="NCBI Taxonomy" id="7719"/>
    <lineage>
        <taxon>Eukaryota</taxon>
        <taxon>Metazoa</taxon>
        <taxon>Chordata</taxon>
        <taxon>Tunicata</taxon>
        <taxon>Ascidiacea</taxon>
        <taxon>Phlebobranchia</taxon>
        <taxon>Cionidae</taxon>
        <taxon>Ciona</taxon>
    </lineage>
</organism>
<name>F6RH73_CIOIN</name>
<dbReference type="PANTHER" id="PTHR24373:SF370">
    <property type="entry name" value="FISH-LIPS, ISOFORM E"/>
    <property type="match status" value="1"/>
</dbReference>
<dbReference type="SMART" id="SM00369">
    <property type="entry name" value="LRR_TYP"/>
    <property type="match status" value="8"/>
</dbReference>
<dbReference type="Proteomes" id="UP000008144">
    <property type="component" value="Chromosome 9"/>
</dbReference>
<keyword evidence="1" id="KW-0433">Leucine-rich repeat</keyword>
<dbReference type="Pfam" id="PF13855">
    <property type="entry name" value="LRR_8"/>
    <property type="match status" value="4"/>
</dbReference>
<dbReference type="GeneTree" id="ENSGT00940000166374"/>
<keyword evidence="5" id="KW-1185">Reference proteome</keyword>
<dbReference type="PROSITE" id="PS51450">
    <property type="entry name" value="LRR"/>
    <property type="match status" value="3"/>
</dbReference>
<evidence type="ECO:0000313" key="4">
    <source>
        <dbReference type="Ensembl" id="ENSCINP00000023942.2"/>
    </source>
</evidence>
<dbReference type="SUPFAM" id="SSF52058">
    <property type="entry name" value="L domain-like"/>
    <property type="match status" value="1"/>
</dbReference>
<evidence type="ECO:0000256" key="3">
    <source>
        <dbReference type="ARBA" id="ARBA00022737"/>
    </source>
</evidence>
<accession>F6RH73</accession>
<dbReference type="InterPro" id="IPR032675">
    <property type="entry name" value="LRR_dom_sf"/>
</dbReference>
<evidence type="ECO:0000313" key="5">
    <source>
        <dbReference type="Proteomes" id="UP000008144"/>
    </source>
</evidence>
<reference evidence="5" key="1">
    <citation type="journal article" date="2002" name="Science">
        <title>The draft genome of Ciona intestinalis: insights into chordate and vertebrate origins.</title>
        <authorList>
            <person name="Dehal P."/>
            <person name="Satou Y."/>
            <person name="Campbell R.K."/>
            <person name="Chapman J."/>
            <person name="Degnan B."/>
            <person name="De Tomaso A."/>
            <person name="Davidson B."/>
            <person name="Di Gregorio A."/>
            <person name="Gelpke M."/>
            <person name="Goodstein D.M."/>
            <person name="Harafuji N."/>
            <person name="Hastings K.E."/>
            <person name="Ho I."/>
            <person name="Hotta K."/>
            <person name="Huang W."/>
            <person name="Kawashima T."/>
            <person name="Lemaire P."/>
            <person name="Martinez D."/>
            <person name="Meinertzhagen I.A."/>
            <person name="Necula S."/>
            <person name="Nonaka M."/>
            <person name="Putnam N."/>
            <person name="Rash S."/>
            <person name="Saiga H."/>
            <person name="Satake M."/>
            <person name="Terry A."/>
            <person name="Yamada L."/>
            <person name="Wang H.G."/>
            <person name="Awazu S."/>
            <person name="Azumi K."/>
            <person name="Boore J."/>
            <person name="Branno M."/>
            <person name="Chin-Bow S."/>
            <person name="DeSantis R."/>
            <person name="Doyle S."/>
            <person name="Francino P."/>
            <person name="Keys D.N."/>
            <person name="Haga S."/>
            <person name="Hayashi H."/>
            <person name="Hino K."/>
            <person name="Imai K.S."/>
            <person name="Inaba K."/>
            <person name="Kano S."/>
            <person name="Kobayashi K."/>
            <person name="Kobayashi M."/>
            <person name="Lee B.I."/>
            <person name="Makabe K.W."/>
            <person name="Manohar C."/>
            <person name="Matassi G."/>
            <person name="Medina M."/>
            <person name="Mochizuki Y."/>
            <person name="Mount S."/>
            <person name="Morishita T."/>
            <person name="Miura S."/>
            <person name="Nakayama A."/>
            <person name="Nishizaka S."/>
            <person name="Nomoto H."/>
            <person name="Ohta F."/>
            <person name="Oishi K."/>
            <person name="Rigoutsos I."/>
            <person name="Sano M."/>
            <person name="Sasaki A."/>
            <person name="Sasakura Y."/>
            <person name="Shoguchi E."/>
            <person name="Shin-i T."/>
            <person name="Spagnuolo A."/>
            <person name="Stainier D."/>
            <person name="Suzuki M.M."/>
            <person name="Tassy O."/>
            <person name="Takatori N."/>
            <person name="Tokuoka M."/>
            <person name="Yagi K."/>
            <person name="Yoshizaki F."/>
            <person name="Wada S."/>
            <person name="Zhang C."/>
            <person name="Hyatt P.D."/>
            <person name="Larimer F."/>
            <person name="Detter C."/>
            <person name="Doggett N."/>
            <person name="Glavina T."/>
            <person name="Hawkins T."/>
            <person name="Richardson P."/>
            <person name="Lucas S."/>
            <person name="Kohara Y."/>
            <person name="Levine M."/>
            <person name="Satoh N."/>
            <person name="Rokhsar D.S."/>
        </authorList>
    </citation>
    <scope>NUCLEOTIDE SEQUENCE [LARGE SCALE GENOMIC DNA]</scope>
</reference>
<keyword evidence="3" id="KW-0677">Repeat</keyword>
<protein>
    <submittedName>
        <fullName evidence="4">Uncharacterized protein</fullName>
    </submittedName>
</protein>
<dbReference type="Ensembl" id="ENSCINT00000024188.2">
    <property type="protein sequence ID" value="ENSCINP00000023942.2"/>
    <property type="gene ID" value="ENSCING00000012938.2"/>
</dbReference>
<reference evidence="4" key="3">
    <citation type="submission" date="2025-08" db="UniProtKB">
        <authorList>
            <consortium name="Ensembl"/>
        </authorList>
    </citation>
    <scope>IDENTIFICATION</scope>
</reference>
<keyword evidence="2" id="KW-0732">Signal</keyword>
<sequence>MLLSSPRNTVRLILEEHQIEHLASVPHFINNTKFRMASANLTSINLSGNHMQRIDQDAFLSFSSLRHLNLSHNRLEDLSWTVGLDAKPLTSLDVSHNSITVITSTSLKKLAHLKWFSISDNHLVLIEPASFRSLTNLRYLDLSFNQLNTKSGLGHDCFTGLKSLDYFSLAGNRVMANLPNFKSIGLLGNSTVSLELHGMPLIKEIKRDAFRGFRSLRYLNLSYCGIETIQPGWLDNGPQDSIKTLDLSYNRLVVVESHFFLSIKLDPVFDAPMTFGLPLSESSLSYIVSPSINEAVADLSSSAFSYHVTTVASPALYNKLPRLEWLSLRNNRHLSFLADDAFTYVPALKYLFLQSCNLTRINLAASKDIYKDDGVITTLPNLAQ</sequence>
<reference evidence="4" key="4">
    <citation type="submission" date="2025-09" db="UniProtKB">
        <authorList>
            <consortium name="Ensembl"/>
        </authorList>
    </citation>
    <scope>IDENTIFICATION</scope>
</reference>
<dbReference type="PRINTS" id="PR00019">
    <property type="entry name" value="LEURICHRPT"/>
</dbReference>
<dbReference type="OMA" id="ETIEPGW"/>
<reference evidence="4" key="2">
    <citation type="journal article" date="2008" name="Genome Biol.">
        <title>Improved genome assembly and evidence-based global gene model set for the chordate Ciona intestinalis: new insight into intron and operon populations.</title>
        <authorList>
            <person name="Satou Y."/>
            <person name="Mineta K."/>
            <person name="Ogasawara M."/>
            <person name="Sasakura Y."/>
            <person name="Shoguchi E."/>
            <person name="Ueno K."/>
            <person name="Yamada L."/>
            <person name="Matsumoto J."/>
            <person name="Wasserscheid J."/>
            <person name="Dewar K."/>
            <person name="Wiley G.B."/>
            <person name="Macmil S.L."/>
            <person name="Roe B.A."/>
            <person name="Zeller R.W."/>
            <person name="Hastings K.E."/>
            <person name="Lemaire P."/>
            <person name="Lindquist E."/>
            <person name="Endo T."/>
            <person name="Hotta K."/>
            <person name="Inaba K."/>
        </authorList>
    </citation>
    <scope>NUCLEOTIDE SEQUENCE [LARGE SCALE GENOMIC DNA]</scope>
    <source>
        <strain evidence="4">wild type</strain>
    </source>
</reference>
<dbReference type="InterPro" id="IPR003591">
    <property type="entry name" value="Leu-rich_rpt_typical-subtyp"/>
</dbReference>
<proteinExistence type="predicted"/>
<dbReference type="HOGENOM" id="CLU_060879_0_0_1"/>
<evidence type="ECO:0000256" key="2">
    <source>
        <dbReference type="ARBA" id="ARBA00022729"/>
    </source>
</evidence>
<dbReference type="PANTHER" id="PTHR24373">
    <property type="entry name" value="SLIT RELATED LEUCINE-RICH REPEAT NEURONAL PROTEIN"/>
    <property type="match status" value="1"/>
</dbReference>
<dbReference type="Gene3D" id="3.80.10.10">
    <property type="entry name" value="Ribonuclease Inhibitor"/>
    <property type="match status" value="3"/>
</dbReference>
<dbReference type="InParanoid" id="F6RH73"/>
<dbReference type="InterPro" id="IPR050328">
    <property type="entry name" value="Dev_Immune_Receptor"/>
</dbReference>
<evidence type="ECO:0000256" key="1">
    <source>
        <dbReference type="ARBA" id="ARBA00022614"/>
    </source>
</evidence>
<dbReference type="EMBL" id="EAAA01002980">
    <property type="status" value="NOT_ANNOTATED_CDS"/>
    <property type="molecule type" value="Genomic_DNA"/>
</dbReference>
<dbReference type="AlphaFoldDB" id="F6RH73"/>
<dbReference type="InterPro" id="IPR001611">
    <property type="entry name" value="Leu-rich_rpt"/>
</dbReference>
<dbReference type="STRING" id="7719.ENSCINP00000023942"/>